<gene>
    <name evidence="1" type="ORF">GCM10011385_33140</name>
</gene>
<keyword evidence="2" id="KW-1185">Reference proteome</keyword>
<evidence type="ECO:0000313" key="2">
    <source>
        <dbReference type="Proteomes" id="UP000636264"/>
    </source>
</evidence>
<name>A0A916W7Y2_9HYPH</name>
<dbReference type="AlphaFoldDB" id="A0A916W7Y2"/>
<comment type="caution">
    <text evidence="1">The sequence shown here is derived from an EMBL/GenBank/DDBJ whole genome shotgun (WGS) entry which is preliminary data.</text>
</comment>
<dbReference type="EMBL" id="BMIF01000011">
    <property type="protein sequence ID" value="GGA76479.1"/>
    <property type="molecule type" value="Genomic_DNA"/>
</dbReference>
<sequence>MDRIWPPEYEQMQYLHEQKKVAPVKAETFDSRVPEPERQRAARYLTTSQDNHIRSRAGNRPDEVTPVMDKVRQIVRLRTR</sequence>
<reference evidence="1" key="1">
    <citation type="journal article" date="2014" name="Int. J. Syst. Evol. Microbiol.">
        <title>Complete genome sequence of Corynebacterium casei LMG S-19264T (=DSM 44701T), isolated from a smear-ripened cheese.</title>
        <authorList>
            <consortium name="US DOE Joint Genome Institute (JGI-PGF)"/>
            <person name="Walter F."/>
            <person name="Albersmeier A."/>
            <person name="Kalinowski J."/>
            <person name="Ruckert C."/>
        </authorList>
    </citation>
    <scope>NUCLEOTIDE SEQUENCE</scope>
    <source>
        <strain evidence="1">CGMCC 1.15320</strain>
    </source>
</reference>
<organism evidence="1 2">
    <name type="scientific">Nitratireductor aestuarii</name>
    <dbReference type="NCBI Taxonomy" id="1735103"/>
    <lineage>
        <taxon>Bacteria</taxon>
        <taxon>Pseudomonadati</taxon>
        <taxon>Pseudomonadota</taxon>
        <taxon>Alphaproteobacteria</taxon>
        <taxon>Hyphomicrobiales</taxon>
        <taxon>Phyllobacteriaceae</taxon>
        <taxon>Nitratireductor</taxon>
    </lineage>
</organism>
<accession>A0A916W7Y2</accession>
<evidence type="ECO:0000313" key="1">
    <source>
        <dbReference type="EMBL" id="GGA76479.1"/>
    </source>
</evidence>
<protein>
    <submittedName>
        <fullName evidence="1">Uncharacterized protein</fullName>
    </submittedName>
</protein>
<dbReference type="Proteomes" id="UP000636264">
    <property type="component" value="Unassembled WGS sequence"/>
</dbReference>
<reference evidence="1" key="2">
    <citation type="submission" date="2020-09" db="EMBL/GenBank/DDBJ databases">
        <authorList>
            <person name="Sun Q."/>
            <person name="Zhou Y."/>
        </authorList>
    </citation>
    <scope>NUCLEOTIDE SEQUENCE</scope>
    <source>
        <strain evidence="1">CGMCC 1.15320</strain>
    </source>
</reference>
<proteinExistence type="predicted"/>